<dbReference type="Proteomes" id="UP000629468">
    <property type="component" value="Unassembled WGS sequence"/>
</dbReference>
<evidence type="ECO:0000313" key="1">
    <source>
        <dbReference type="EMBL" id="KAF7768452.1"/>
    </source>
</evidence>
<accession>A0A8H7C832</accession>
<comment type="caution">
    <text evidence="1">The sequence shown here is derived from an EMBL/GenBank/DDBJ whole genome shotgun (WGS) entry which is preliminary data.</text>
</comment>
<evidence type="ECO:0000313" key="2">
    <source>
        <dbReference type="Proteomes" id="UP000629468"/>
    </source>
</evidence>
<gene>
    <name evidence="1" type="ORF">Agabi119p4_7695</name>
</gene>
<proteinExistence type="predicted"/>
<sequence>MVDGNSVYLAATHVPTEAITAFVLKHICKCWPSLQAPATSEPITSMSHLKVVDVPHIKADPKEWYAKQNEVFINALKVSPVGAELTKLIKHKPHFMRTSPHSDSCWAWVDIHNTVSGACARAFIDKVVCVSGVNCQILGAKPHSGSVLCTRCQCWGHHHQQCHAKSACCSLCGGPHRAANHTTSVAANCVDVHQCVNCTASGRPADRRHHAAMDPKCPFWQHCFDRAWL</sequence>
<dbReference type="AlphaFoldDB" id="A0A8H7C832"/>
<name>A0A8H7C832_AGABI</name>
<reference evidence="1 2" key="1">
    <citation type="journal article" name="Sci. Rep.">
        <title>Telomere-to-telomere assembled and centromere annotated genomes of the two main subspecies of the button mushroom Agaricus bisporus reveal especially polymorphic chromosome ends.</title>
        <authorList>
            <person name="Sonnenberg A.S.M."/>
            <person name="Sedaghat-Telgerd N."/>
            <person name="Lavrijssen B."/>
            <person name="Ohm R.A."/>
            <person name="Hendrickx P.M."/>
            <person name="Scholtmeijer K."/>
            <person name="Baars J.J.P."/>
            <person name="van Peer A."/>
        </authorList>
    </citation>
    <scope>NUCLEOTIDE SEQUENCE [LARGE SCALE GENOMIC DNA]</scope>
    <source>
        <strain evidence="1 2">H119_p4</strain>
    </source>
</reference>
<organism evidence="1 2">
    <name type="scientific">Agaricus bisporus var. burnettii</name>
    <dbReference type="NCBI Taxonomy" id="192524"/>
    <lineage>
        <taxon>Eukaryota</taxon>
        <taxon>Fungi</taxon>
        <taxon>Dikarya</taxon>
        <taxon>Basidiomycota</taxon>
        <taxon>Agaricomycotina</taxon>
        <taxon>Agaricomycetes</taxon>
        <taxon>Agaricomycetidae</taxon>
        <taxon>Agaricales</taxon>
        <taxon>Agaricineae</taxon>
        <taxon>Agaricaceae</taxon>
        <taxon>Agaricus</taxon>
    </lineage>
</organism>
<dbReference type="EMBL" id="JABXXO010000010">
    <property type="protein sequence ID" value="KAF7768452.1"/>
    <property type="molecule type" value="Genomic_DNA"/>
</dbReference>
<protein>
    <submittedName>
        <fullName evidence="1">Uncharacterized protein</fullName>
    </submittedName>
</protein>